<dbReference type="Pfam" id="PF09851">
    <property type="entry name" value="SHOCT"/>
    <property type="match status" value="1"/>
</dbReference>
<dbReference type="InterPro" id="IPR018649">
    <property type="entry name" value="SHOCT"/>
</dbReference>
<dbReference type="AlphaFoldDB" id="A0A0C1EZ01"/>
<evidence type="ECO:0000256" key="1">
    <source>
        <dbReference type="SAM" id="Phobius"/>
    </source>
</evidence>
<keyword evidence="1" id="KW-1133">Transmembrane helix</keyword>
<reference evidence="3 4" key="1">
    <citation type="submission" date="2014-10" db="EMBL/GenBank/DDBJ databases">
        <title>Kaistella jeonii genome.</title>
        <authorList>
            <person name="Clayton J.T."/>
            <person name="Newman J.D."/>
        </authorList>
    </citation>
    <scope>NUCLEOTIDE SEQUENCE [LARGE SCALE GENOMIC DNA]</scope>
    <source>
        <strain evidence="3 4">DSM 17048</strain>
    </source>
</reference>
<comment type="caution">
    <text evidence="3">The sequence shown here is derived from an EMBL/GenBank/DDBJ whole genome shotgun (WGS) entry which is preliminary data.</text>
</comment>
<dbReference type="EMBL" id="JSYL01000015">
    <property type="protein sequence ID" value="KIA86047.1"/>
    <property type="molecule type" value="Genomic_DNA"/>
</dbReference>
<accession>A0A0C1EZ01</accession>
<protein>
    <submittedName>
        <fullName evidence="3">Membrane protein</fullName>
    </submittedName>
</protein>
<evidence type="ECO:0000259" key="2">
    <source>
        <dbReference type="Pfam" id="PF09851"/>
    </source>
</evidence>
<keyword evidence="1" id="KW-0812">Transmembrane</keyword>
<keyword evidence="1" id="KW-0472">Membrane</keyword>
<feature type="transmembrane region" description="Helical" evidence="1">
    <location>
        <begin position="14"/>
        <end position="34"/>
    </location>
</feature>
<dbReference type="STRING" id="266749.SAMN05421876_11635"/>
<dbReference type="OrthoDB" id="5421551at2"/>
<dbReference type="Proteomes" id="UP000031473">
    <property type="component" value="Unassembled WGS sequence"/>
</dbReference>
<proteinExistence type="predicted"/>
<sequence>MHMYDGYNFGGMHLLWWIVWMVFIIWIFFTPWYIPGNRGRKDSPLDILKRRFASGEITKEQYLEHKKLLE</sequence>
<name>A0A0C1EZ01_9FLAO</name>
<evidence type="ECO:0000313" key="3">
    <source>
        <dbReference type="EMBL" id="KIA86047.1"/>
    </source>
</evidence>
<evidence type="ECO:0000313" key="4">
    <source>
        <dbReference type="Proteomes" id="UP000031473"/>
    </source>
</evidence>
<gene>
    <name evidence="3" type="ORF">OA86_13960</name>
</gene>
<organism evidence="3 4">
    <name type="scientific">Kaistella jeonii</name>
    <dbReference type="NCBI Taxonomy" id="266749"/>
    <lineage>
        <taxon>Bacteria</taxon>
        <taxon>Pseudomonadati</taxon>
        <taxon>Bacteroidota</taxon>
        <taxon>Flavobacteriia</taxon>
        <taxon>Flavobacteriales</taxon>
        <taxon>Weeksellaceae</taxon>
        <taxon>Chryseobacterium group</taxon>
        <taxon>Kaistella</taxon>
    </lineage>
</organism>
<keyword evidence="4" id="KW-1185">Reference proteome</keyword>
<feature type="domain" description="SHOCT" evidence="2">
    <location>
        <begin position="44"/>
        <end position="69"/>
    </location>
</feature>